<dbReference type="GeneID" id="8684155"/>
<evidence type="ECO:0000256" key="1">
    <source>
        <dbReference type="SAM" id="MobiDB-lite"/>
    </source>
</evidence>
<protein>
    <submittedName>
        <fullName evidence="2">Uncharacterized protein</fullName>
    </submittedName>
</protein>
<organismHost>
    <name type="scientific">Delftia acidovorans</name>
    <name type="common">Pseudomonas acidovorans</name>
    <name type="synonym">Comamonas acidovorans</name>
    <dbReference type="NCBI Taxonomy" id="80866"/>
</organismHost>
<reference evidence="3" key="1">
    <citation type="submission" date="2009-07" db="EMBL/GenBank/DDBJ databases">
        <authorList>
            <person name="Kropinski A.M."/>
            <person name="Villegas A."/>
            <person name="Lingohr E.J."/>
        </authorList>
    </citation>
    <scope>NUCLEOTIDE SEQUENCE [LARGE SCALE GENOMIC DNA]</scope>
</reference>
<evidence type="ECO:0000313" key="3">
    <source>
        <dbReference type="Proteomes" id="UP000008986"/>
    </source>
</evidence>
<feature type="region of interest" description="Disordered" evidence="1">
    <location>
        <begin position="114"/>
        <end position="135"/>
    </location>
</feature>
<dbReference type="Pfam" id="PF11994">
    <property type="entry name" value="DUF3489"/>
    <property type="match status" value="1"/>
</dbReference>
<dbReference type="KEGG" id="vg:8684155"/>
<name>C9DGH8_BPW14</name>
<organism evidence="2 3">
    <name type="scientific">Delftia phage PhiW-14</name>
    <name type="common">Deftia acidovorans bacteriophage phiW-14</name>
    <dbReference type="NCBI Taxonomy" id="665032"/>
    <lineage>
        <taxon>Viruses</taxon>
        <taxon>Duplodnaviria</taxon>
        <taxon>Heunggongvirae</taxon>
        <taxon>Uroviricota</taxon>
        <taxon>Caudoviricetes</taxon>
        <taxon>Ionavirus</taxon>
        <taxon>Ionavirus W14</taxon>
    </lineage>
</organism>
<keyword evidence="3" id="KW-1185">Reference proteome</keyword>
<evidence type="ECO:0000313" key="2">
    <source>
        <dbReference type="EMBL" id="ACV50229.1"/>
    </source>
</evidence>
<gene>
    <name evidence="2" type="primary">207</name>
</gene>
<dbReference type="InterPro" id="IPR021880">
    <property type="entry name" value="DUF3489"/>
</dbReference>
<dbReference type="EMBL" id="GQ357915">
    <property type="protein sequence ID" value="ACV50229.1"/>
    <property type="molecule type" value="Genomic_DNA"/>
</dbReference>
<sequence length="225" mass="23865">MTASINTIITNNNGFELIIDGLGLSQVHAALATAGIECGKTSLRKVINGAGKACGLERIQREVVVITEVEEVKPAADVTSILKVREPRLAPMVPVTPEQVDAVQAAVKADEAKETKVETEGVAPSDKAETGTTETATPAAKVIKGVRRGTKNDIVFKMLCRAEGATIKEVMAECGWTEGGASSIIYWEPADKGYDLLKEKVAGRGTVIRLGINGVAITEDQIVYF</sequence>
<proteinExistence type="predicted"/>
<dbReference type="Proteomes" id="UP000008986">
    <property type="component" value="Segment"/>
</dbReference>
<accession>C9DGH8</accession>
<dbReference type="RefSeq" id="YP_003359061.1">
    <property type="nucleotide sequence ID" value="NC_013697.1"/>
</dbReference>